<dbReference type="InterPro" id="IPR003362">
    <property type="entry name" value="Bact_transf"/>
</dbReference>
<dbReference type="GO" id="GO:0016780">
    <property type="term" value="F:phosphotransferase activity, for other substituted phosphate groups"/>
    <property type="evidence" value="ECO:0007669"/>
    <property type="project" value="TreeGrafter"/>
</dbReference>
<keyword evidence="4" id="KW-1185">Reference proteome</keyword>
<comment type="similarity">
    <text evidence="1">Belongs to the bacterial sugar transferase family.</text>
</comment>
<evidence type="ECO:0000256" key="1">
    <source>
        <dbReference type="ARBA" id="ARBA00006464"/>
    </source>
</evidence>
<evidence type="ECO:0000259" key="2">
    <source>
        <dbReference type="Pfam" id="PF02397"/>
    </source>
</evidence>
<dbReference type="Proteomes" id="UP000624041">
    <property type="component" value="Unassembled WGS sequence"/>
</dbReference>
<dbReference type="PANTHER" id="PTHR30576:SF0">
    <property type="entry name" value="UNDECAPRENYL-PHOSPHATE N-ACETYLGALACTOSAMINYL 1-PHOSPHATE TRANSFERASE-RELATED"/>
    <property type="match status" value="1"/>
</dbReference>
<dbReference type="Pfam" id="PF02397">
    <property type="entry name" value="Bac_transf"/>
    <property type="match status" value="1"/>
</dbReference>
<dbReference type="AlphaFoldDB" id="A0A917Y600"/>
<evidence type="ECO:0000313" key="4">
    <source>
        <dbReference type="Proteomes" id="UP000624041"/>
    </source>
</evidence>
<dbReference type="EMBL" id="BMOS01000050">
    <property type="protein sequence ID" value="GGN66859.1"/>
    <property type="molecule type" value="Genomic_DNA"/>
</dbReference>
<evidence type="ECO:0000313" key="3">
    <source>
        <dbReference type="EMBL" id="GGN66859.1"/>
    </source>
</evidence>
<gene>
    <name evidence="3" type="ORF">GCM10007971_37200</name>
</gene>
<accession>A0A917Y600</accession>
<protein>
    <recommendedName>
        <fullName evidence="2">Bacterial sugar transferase domain-containing protein</fullName>
    </recommendedName>
</protein>
<reference evidence="3" key="1">
    <citation type="journal article" date="2014" name="Int. J. Syst. Evol. Microbiol.">
        <title>Complete genome sequence of Corynebacterium casei LMG S-19264T (=DSM 44701T), isolated from a smear-ripened cheese.</title>
        <authorList>
            <consortium name="US DOE Joint Genome Institute (JGI-PGF)"/>
            <person name="Walter F."/>
            <person name="Albersmeier A."/>
            <person name="Kalinowski J."/>
            <person name="Ruckert C."/>
        </authorList>
    </citation>
    <scope>NUCLEOTIDE SEQUENCE</scope>
    <source>
        <strain evidence="3">JCM 17251</strain>
    </source>
</reference>
<name>A0A917Y600_9BACI</name>
<comment type="caution">
    <text evidence="3">The sequence shown here is derived from an EMBL/GenBank/DDBJ whole genome shotgun (WGS) entry which is preliminary data.</text>
</comment>
<dbReference type="PANTHER" id="PTHR30576">
    <property type="entry name" value="COLANIC BIOSYNTHESIS UDP-GLUCOSE LIPID CARRIER TRANSFERASE"/>
    <property type="match status" value="1"/>
</dbReference>
<feature type="domain" description="Bacterial sugar transferase" evidence="2">
    <location>
        <begin position="1"/>
        <end position="122"/>
    </location>
</feature>
<organism evidence="3 4">
    <name type="scientific">Oceanobacillus indicireducens</name>
    <dbReference type="NCBI Taxonomy" id="1004261"/>
    <lineage>
        <taxon>Bacteria</taxon>
        <taxon>Bacillati</taxon>
        <taxon>Bacillota</taxon>
        <taxon>Bacilli</taxon>
        <taxon>Bacillales</taxon>
        <taxon>Bacillaceae</taxon>
        <taxon>Oceanobacillus</taxon>
    </lineage>
</organism>
<sequence length="142" mass="16224">MVDNAEQMGTGLTTAEKDPRITKIGKLLRKTSIDEIPQLVNVIKGDMSFIGPRPAPVKHLKKYSETDRKRLQVLPGITGWSQVNGRNVLTWPERIEKDIWYVNNISLWLDLRILLKTVKVVLLSEGIYSGRNDDKVEKENNK</sequence>
<proteinExistence type="inferred from homology"/>
<reference evidence="3" key="2">
    <citation type="submission" date="2020-09" db="EMBL/GenBank/DDBJ databases">
        <authorList>
            <person name="Sun Q."/>
            <person name="Ohkuma M."/>
        </authorList>
    </citation>
    <scope>NUCLEOTIDE SEQUENCE</scope>
    <source>
        <strain evidence="3">JCM 17251</strain>
    </source>
</reference>